<dbReference type="AlphaFoldDB" id="A0A835QYK9"/>
<dbReference type="GO" id="GO:0016192">
    <property type="term" value="P:vesicle-mediated transport"/>
    <property type="evidence" value="ECO:0007669"/>
    <property type="project" value="InterPro"/>
</dbReference>
<dbReference type="OrthoDB" id="1366754at2759"/>
<dbReference type="Gene3D" id="3.40.50.2060">
    <property type="match status" value="1"/>
</dbReference>
<dbReference type="PANTHER" id="PTHR11679">
    <property type="entry name" value="VESICLE PROTEIN SORTING-ASSOCIATED"/>
    <property type="match status" value="1"/>
</dbReference>
<comment type="caution">
    <text evidence="2">The sequence shown here is derived from an EMBL/GenBank/DDBJ whole genome shotgun (WGS) entry which is preliminary data.</text>
</comment>
<evidence type="ECO:0000313" key="2">
    <source>
        <dbReference type="EMBL" id="KAG0476172.1"/>
    </source>
</evidence>
<dbReference type="Pfam" id="PF00995">
    <property type="entry name" value="Sec1"/>
    <property type="match status" value="1"/>
</dbReference>
<name>A0A835QYK9_VANPL</name>
<dbReference type="InterPro" id="IPR043154">
    <property type="entry name" value="Sec-1-like_dom1"/>
</dbReference>
<organism evidence="2 3">
    <name type="scientific">Vanilla planifolia</name>
    <name type="common">Vanilla</name>
    <dbReference type="NCBI Taxonomy" id="51239"/>
    <lineage>
        <taxon>Eukaryota</taxon>
        <taxon>Viridiplantae</taxon>
        <taxon>Streptophyta</taxon>
        <taxon>Embryophyta</taxon>
        <taxon>Tracheophyta</taxon>
        <taxon>Spermatophyta</taxon>
        <taxon>Magnoliopsida</taxon>
        <taxon>Liliopsida</taxon>
        <taxon>Asparagales</taxon>
        <taxon>Orchidaceae</taxon>
        <taxon>Vanilloideae</taxon>
        <taxon>Vanilleae</taxon>
        <taxon>Vanilla</taxon>
    </lineage>
</organism>
<protein>
    <submittedName>
        <fullName evidence="2">Uncharacterized protein</fullName>
    </submittedName>
</protein>
<sequence length="181" mass="20524">MSLEAYCEKSVRGLQDVGERVVAMYREFENGGYVKIESSVLKEVLGSSGHEVSVLINSKIAKGKGILYEMIRSTRAKDSKTRWKVLIMDKLTMKIVSWACKMSDVTDQGVSLLEDIYKRRQPLPSMDAIYFMQPTKENVVMFLSDMSGRSPLYKKAYVFFSSPISKDLVNQIKSDTSIVPR</sequence>
<evidence type="ECO:0000313" key="3">
    <source>
        <dbReference type="Proteomes" id="UP000636800"/>
    </source>
</evidence>
<dbReference type="SUPFAM" id="SSF56815">
    <property type="entry name" value="Sec1/munc18-like (SM) proteins"/>
    <property type="match status" value="1"/>
</dbReference>
<evidence type="ECO:0000256" key="1">
    <source>
        <dbReference type="ARBA" id="ARBA00009884"/>
    </source>
</evidence>
<reference evidence="2 3" key="1">
    <citation type="journal article" date="2020" name="Nat. Food">
        <title>A phased Vanilla planifolia genome enables genetic improvement of flavour and production.</title>
        <authorList>
            <person name="Hasing T."/>
            <person name="Tang H."/>
            <person name="Brym M."/>
            <person name="Khazi F."/>
            <person name="Huang T."/>
            <person name="Chambers A.H."/>
        </authorList>
    </citation>
    <scope>NUCLEOTIDE SEQUENCE [LARGE SCALE GENOMIC DNA]</scope>
    <source>
        <tissue evidence="2">Leaf</tissue>
    </source>
</reference>
<keyword evidence="3" id="KW-1185">Reference proteome</keyword>
<proteinExistence type="inferred from homology"/>
<comment type="similarity">
    <text evidence="1">Belongs to the STXBP/unc-18/SEC1 family.</text>
</comment>
<gene>
    <name evidence="2" type="ORF">HPP92_013013</name>
</gene>
<accession>A0A835QYK9</accession>
<dbReference type="InterPro" id="IPR036045">
    <property type="entry name" value="Sec1-like_sf"/>
</dbReference>
<dbReference type="Proteomes" id="UP000636800">
    <property type="component" value="Chromosome 6"/>
</dbReference>
<dbReference type="InterPro" id="IPR001619">
    <property type="entry name" value="Sec1-like"/>
</dbReference>
<dbReference type="EMBL" id="JADCNL010000006">
    <property type="protein sequence ID" value="KAG0476172.1"/>
    <property type="molecule type" value="Genomic_DNA"/>
</dbReference>